<evidence type="ECO:0000256" key="3">
    <source>
        <dbReference type="ARBA" id="ARBA00022763"/>
    </source>
</evidence>
<accession>A0A4R1K8B3</accession>
<dbReference type="GO" id="GO:0030983">
    <property type="term" value="F:mismatched DNA binding"/>
    <property type="evidence" value="ECO:0007669"/>
    <property type="project" value="InterPro"/>
</dbReference>
<dbReference type="InterPro" id="IPR002099">
    <property type="entry name" value="MutL/Mlh/PMS"/>
</dbReference>
<feature type="domain" description="DNA mismatch repair protein S5" evidence="7">
    <location>
        <begin position="204"/>
        <end position="323"/>
    </location>
</feature>
<comment type="similarity">
    <text evidence="1 5">Belongs to the DNA mismatch repair MutL/HexB family.</text>
</comment>
<dbReference type="RefSeq" id="WP_132873296.1">
    <property type="nucleotide sequence ID" value="NZ_JAJUHT010000012.1"/>
</dbReference>
<comment type="function">
    <text evidence="5">This protein is involved in the repair of mismatches in DNA. It is required for dam-dependent methyl-directed DNA mismatch repair. May act as a 'molecular matchmaker', a protein that promotes the formation of a stable complex between two or more DNA-binding proteins in an ATP-dependent manner without itself being part of a final effector complex.</text>
</comment>
<dbReference type="AlphaFoldDB" id="A0A4R1K8B3"/>
<dbReference type="SUPFAM" id="SSF54211">
    <property type="entry name" value="Ribosomal protein S5 domain 2-like"/>
    <property type="match status" value="1"/>
</dbReference>
<dbReference type="InterPro" id="IPR014721">
    <property type="entry name" value="Ribsml_uS5_D2-typ_fold_subgr"/>
</dbReference>
<protein>
    <recommendedName>
        <fullName evidence="2 5">DNA mismatch repair protein MutL</fullName>
    </recommendedName>
</protein>
<evidence type="ECO:0000256" key="5">
    <source>
        <dbReference type="HAMAP-Rule" id="MF_00149"/>
    </source>
</evidence>
<dbReference type="GO" id="GO:0032300">
    <property type="term" value="C:mismatch repair complex"/>
    <property type="evidence" value="ECO:0007669"/>
    <property type="project" value="InterPro"/>
</dbReference>
<gene>
    <name evidence="5" type="primary">mutL</name>
    <name evidence="8" type="ORF">C8D98_1400</name>
</gene>
<dbReference type="SMART" id="SM00853">
    <property type="entry name" value="MutL_C"/>
    <property type="match status" value="1"/>
</dbReference>
<dbReference type="OrthoDB" id="9763467at2"/>
<dbReference type="InterPro" id="IPR042121">
    <property type="entry name" value="MutL_C_regsub"/>
</dbReference>
<dbReference type="CDD" id="cd00782">
    <property type="entry name" value="MutL_Trans"/>
    <property type="match status" value="1"/>
</dbReference>
<dbReference type="Gene3D" id="3.30.230.10">
    <property type="match status" value="1"/>
</dbReference>
<dbReference type="Gene3D" id="3.30.565.10">
    <property type="entry name" value="Histidine kinase-like ATPase, C-terminal domain"/>
    <property type="match status" value="1"/>
</dbReference>
<evidence type="ECO:0000256" key="4">
    <source>
        <dbReference type="ARBA" id="ARBA00023204"/>
    </source>
</evidence>
<dbReference type="PANTHER" id="PTHR10073">
    <property type="entry name" value="DNA MISMATCH REPAIR PROTEIN MLH, PMS, MUTL"/>
    <property type="match status" value="1"/>
</dbReference>
<dbReference type="EMBL" id="SMGG01000004">
    <property type="protein sequence ID" value="TCK60524.1"/>
    <property type="molecule type" value="Genomic_DNA"/>
</dbReference>
<dbReference type="Proteomes" id="UP000294614">
    <property type="component" value="Unassembled WGS sequence"/>
</dbReference>
<proteinExistence type="inferred from homology"/>
<keyword evidence="9" id="KW-1185">Reference proteome</keyword>
<dbReference type="SMART" id="SM01340">
    <property type="entry name" value="DNA_mis_repair"/>
    <property type="match status" value="1"/>
</dbReference>
<dbReference type="HAMAP" id="MF_00149">
    <property type="entry name" value="DNA_mis_repair"/>
    <property type="match status" value="1"/>
</dbReference>
<dbReference type="Gene3D" id="3.30.1540.20">
    <property type="entry name" value="MutL, C-terminal domain, dimerisation subdomain"/>
    <property type="match status" value="1"/>
</dbReference>
<keyword evidence="3 5" id="KW-0227">DNA damage</keyword>
<keyword evidence="4 5" id="KW-0234">DNA repair</keyword>
<dbReference type="GO" id="GO:0140664">
    <property type="term" value="F:ATP-dependent DNA damage sensor activity"/>
    <property type="evidence" value="ECO:0007669"/>
    <property type="project" value="InterPro"/>
</dbReference>
<dbReference type="GO" id="GO:0006298">
    <property type="term" value="P:mismatch repair"/>
    <property type="evidence" value="ECO:0007669"/>
    <property type="project" value="UniProtKB-UniRule"/>
</dbReference>
<evidence type="ECO:0000256" key="1">
    <source>
        <dbReference type="ARBA" id="ARBA00006082"/>
    </source>
</evidence>
<evidence type="ECO:0000259" key="6">
    <source>
        <dbReference type="SMART" id="SM00853"/>
    </source>
</evidence>
<dbReference type="SUPFAM" id="SSF55874">
    <property type="entry name" value="ATPase domain of HSP90 chaperone/DNA topoisomerase II/histidine kinase"/>
    <property type="match status" value="1"/>
</dbReference>
<dbReference type="InterPro" id="IPR014790">
    <property type="entry name" value="MutL_C"/>
</dbReference>
<dbReference type="InterPro" id="IPR038973">
    <property type="entry name" value="MutL/Mlh/Pms-like"/>
</dbReference>
<dbReference type="NCBIfam" id="TIGR00585">
    <property type="entry name" value="mutl"/>
    <property type="match status" value="1"/>
</dbReference>
<dbReference type="CDD" id="cd16926">
    <property type="entry name" value="HATPase_MutL-MLH-PMS-like"/>
    <property type="match status" value="1"/>
</dbReference>
<dbReference type="InterPro" id="IPR020568">
    <property type="entry name" value="Ribosomal_Su5_D2-typ_SF"/>
</dbReference>
<dbReference type="InterPro" id="IPR013507">
    <property type="entry name" value="DNA_mismatch_S5_2-like"/>
</dbReference>
<dbReference type="PANTHER" id="PTHR10073:SF12">
    <property type="entry name" value="DNA MISMATCH REPAIR PROTEIN MLH1"/>
    <property type="match status" value="1"/>
</dbReference>
<dbReference type="InterPro" id="IPR014762">
    <property type="entry name" value="DNA_mismatch_repair_CS"/>
</dbReference>
<dbReference type="FunFam" id="3.30.565.10:FF:000003">
    <property type="entry name" value="DNA mismatch repair endonuclease MutL"/>
    <property type="match status" value="1"/>
</dbReference>
<dbReference type="InterPro" id="IPR042120">
    <property type="entry name" value="MutL_C_dimsub"/>
</dbReference>
<dbReference type="InterPro" id="IPR037198">
    <property type="entry name" value="MutL_C_sf"/>
</dbReference>
<name>A0A4R1K8B3_9BACT</name>
<reference evidence="8 9" key="1">
    <citation type="submission" date="2019-03" db="EMBL/GenBank/DDBJ databases">
        <title>Genomic Encyclopedia of Type Strains, Phase IV (KMG-IV): sequencing the most valuable type-strain genomes for metagenomic binning, comparative biology and taxonomic classification.</title>
        <authorList>
            <person name="Goeker M."/>
        </authorList>
    </citation>
    <scope>NUCLEOTIDE SEQUENCE [LARGE SCALE GENOMIC DNA]</scope>
    <source>
        <strain evidence="8 9">DSM 24984</strain>
    </source>
</reference>
<evidence type="ECO:0000313" key="8">
    <source>
        <dbReference type="EMBL" id="TCK60524.1"/>
    </source>
</evidence>
<dbReference type="Pfam" id="PF13589">
    <property type="entry name" value="HATPase_c_3"/>
    <property type="match status" value="1"/>
</dbReference>
<organism evidence="8 9">
    <name type="scientific">Seleniivibrio woodruffii</name>
    <dbReference type="NCBI Taxonomy" id="1078050"/>
    <lineage>
        <taxon>Bacteria</taxon>
        <taxon>Pseudomonadati</taxon>
        <taxon>Deferribacterota</taxon>
        <taxon>Deferribacteres</taxon>
        <taxon>Deferribacterales</taxon>
        <taxon>Geovibrionaceae</taxon>
        <taxon>Seleniivibrio</taxon>
    </lineage>
</organism>
<feature type="domain" description="MutL C-terminal dimerisation" evidence="6">
    <location>
        <begin position="395"/>
        <end position="533"/>
    </location>
</feature>
<dbReference type="SUPFAM" id="SSF118116">
    <property type="entry name" value="DNA mismatch repair protein MutL"/>
    <property type="match status" value="1"/>
</dbReference>
<dbReference type="GO" id="GO:0005524">
    <property type="term" value="F:ATP binding"/>
    <property type="evidence" value="ECO:0007669"/>
    <property type="project" value="InterPro"/>
</dbReference>
<evidence type="ECO:0000313" key="9">
    <source>
        <dbReference type="Proteomes" id="UP000294614"/>
    </source>
</evidence>
<dbReference type="Pfam" id="PF08676">
    <property type="entry name" value="MutL_C"/>
    <property type="match status" value="1"/>
</dbReference>
<comment type="caution">
    <text evidence="8">The sequence shown here is derived from an EMBL/GenBank/DDBJ whole genome shotgun (WGS) entry which is preliminary data.</text>
</comment>
<dbReference type="InterPro" id="IPR036890">
    <property type="entry name" value="HATPase_C_sf"/>
</dbReference>
<evidence type="ECO:0000259" key="7">
    <source>
        <dbReference type="SMART" id="SM01340"/>
    </source>
</evidence>
<evidence type="ECO:0000256" key="2">
    <source>
        <dbReference type="ARBA" id="ARBA00021975"/>
    </source>
</evidence>
<dbReference type="PROSITE" id="PS00058">
    <property type="entry name" value="DNA_MISMATCH_REPAIR_1"/>
    <property type="match status" value="1"/>
</dbReference>
<dbReference type="Gene3D" id="3.30.1370.100">
    <property type="entry name" value="MutL, C-terminal domain, regulatory subdomain"/>
    <property type="match status" value="1"/>
</dbReference>
<dbReference type="Pfam" id="PF01119">
    <property type="entry name" value="DNA_mis_repair"/>
    <property type="match status" value="1"/>
</dbReference>
<dbReference type="GO" id="GO:0016887">
    <property type="term" value="F:ATP hydrolysis activity"/>
    <property type="evidence" value="ECO:0007669"/>
    <property type="project" value="InterPro"/>
</dbReference>
<dbReference type="InterPro" id="IPR020667">
    <property type="entry name" value="DNA_mismatch_repair_MutL"/>
</dbReference>
<sequence>MNEIRRLCEDVANKVAAGEVVERPYNVIKELMENSADAGADRLSVVVENGGVGLVSVTDNGKGIIPDDLPLAVERFATSKISTADDVYRVSTFGFRGEALAAISSVSDFTIRSFRKGYIGAELRIRYGEKSDILPAPMQEGTRVEAKALFANVPARLKFFKNYQTEEKEIARFVRQFSVINPHIAVELDINGKRVYSADKTEDMCKRAKKVFQETDVVTGENEFEDMSVKAAVTLPSVHKFRKDMIIIGINGRVVKDASLTQAVVTAYHRLIPEGKFPAAAISLQIDPEKVDVNVHPTKSVVKLLDSREIFSFVHNSVKMILEDAGRETGEQMRAPEPVYKPVTVYESKYNEKTYTKDAVRSFDMAKELETVHYTPRAEDAVRIPDVPEEARVRVAGQLFDTVIVCEKGEEAFFIDQHVAHERVLYEKYLEEKTVSVPSIVLYEPILIDVTEDEADIIETGAEVLSAFGYDIEPFGGTSLKISRVPSDVLNRDIGKEVREILADMIEHRKDSSVDYRVIVMSCKNAVKAGQKLEMHEMRKIVDDLFRTSNPYTCPHGRPIVFKMDRAWLFRKFDR</sequence>